<evidence type="ECO:0000313" key="1">
    <source>
        <dbReference type="EMBL" id="WMV20611.1"/>
    </source>
</evidence>
<evidence type="ECO:0000313" key="2">
    <source>
        <dbReference type="Proteomes" id="UP001234989"/>
    </source>
</evidence>
<dbReference type="AlphaFoldDB" id="A0AAF0QC99"/>
<dbReference type="Proteomes" id="UP001234989">
    <property type="component" value="Chromosome 3"/>
</dbReference>
<accession>A0AAF0QC99</accession>
<protein>
    <submittedName>
        <fullName evidence="1">Uncharacterized protein</fullName>
    </submittedName>
</protein>
<name>A0AAF0QC99_SOLVR</name>
<gene>
    <name evidence="1" type="ORF">MTR67_013996</name>
</gene>
<organism evidence="1 2">
    <name type="scientific">Solanum verrucosum</name>
    <dbReference type="NCBI Taxonomy" id="315347"/>
    <lineage>
        <taxon>Eukaryota</taxon>
        <taxon>Viridiplantae</taxon>
        <taxon>Streptophyta</taxon>
        <taxon>Embryophyta</taxon>
        <taxon>Tracheophyta</taxon>
        <taxon>Spermatophyta</taxon>
        <taxon>Magnoliopsida</taxon>
        <taxon>eudicotyledons</taxon>
        <taxon>Gunneridae</taxon>
        <taxon>Pentapetalae</taxon>
        <taxon>asterids</taxon>
        <taxon>lamiids</taxon>
        <taxon>Solanales</taxon>
        <taxon>Solanaceae</taxon>
        <taxon>Solanoideae</taxon>
        <taxon>Solaneae</taxon>
        <taxon>Solanum</taxon>
    </lineage>
</organism>
<reference evidence="1" key="1">
    <citation type="submission" date="2023-08" db="EMBL/GenBank/DDBJ databases">
        <title>A de novo genome assembly of Solanum verrucosum Schlechtendal, a Mexican diploid species geographically isolated from the other diploid A-genome species in potato relatives.</title>
        <authorList>
            <person name="Hosaka K."/>
        </authorList>
    </citation>
    <scope>NUCLEOTIDE SEQUENCE</scope>
    <source>
        <tissue evidence="1">Young leaves</tissue>
    </source>
</reference>
<keyword evidence="2" id="KW-1185">Reference proteome</keyword>
<dbReference type="EMBL" id="CP133614">
    <property type="protein sequence ID" value="WMV20611.1"/>
    <property type="molecule type" value="Genomic_DNA"/>
</dbReference>
<sequence>MGKDYWKDSVLRRSSVDRRCDFAADFRYYKAAEIGGSANLVTIFDDVYHIWGFSTWSCLWNFVSQLGSGETGLVYWAGRSSEELG</sequence>
<proteinExistence type="predicted"/>